<evidence type="ECO:0000256" key="3">
    <source>
        <dbReference type="ARBA" id="ARBA00022729"/>
    </source>
</evidence>
<comment type="subcellular location">
    <subcellularLocation>
        <location evidence="1">Cell outer membrane</location>
    </subcellularLocation>
</comment>
<dbReference type="CDD" id="cd08977">
    <property type="entry name" value="SusD"/>
    <property type="match status" value="1"/>
</dbReference>
<gene>
    <name evidence="9" type="ORF">ADIARSV_2648</name>
</gene>
<evidence type="ECO:0000313" key="9">
    <source>
        <dbReference type="EMBL" id="EOR94153.1"/>
    </source>
</evidence>
<organism evidence="9 10">
    <name type="scientific">Arcticibacter svalbardensis MN12-7</name>
    <dbReference type="NCBI Taxonomy" id="1150600"/>
    <lineage>
        <taxon>Bacteria</taxon>
        <taxon>Pseudomonadati</taxon>
        <taxon>Bacteroidota</taxon>
        <taxon>Sphingobacteriia</taxon>
        <taxon>Sphingobacteriales</taxon>
        <taxon>Sphingobacteriaceae</taxon>
        <taxon>Arcticibacter</taxon>
    </lineage>
</organism>
<dbReference type="PROSITE" id="PS51257">
    <property type="entry name" value="PROKAR_LIPOPROTEIN"/>
    <property type="match status" value="1"/>
</dbReference>
<dbReference type="AlphaFoldDB" id="R9GR48"/>
<feature type="chain" id="PRO_5004481933" description="Outer membrane protein" evidence="6">
    <location>
        <begin position="22"/>
        <end position="658"/>
    </location>
</feature>
<dbReference type="Proteomes" id="UP000014174">
    <property type="component" value="Unassembled WGS sequence"/>
</dbReference>
<dbReference type="Pfam" id="PF14322">
    <property type="entry name" value="SusD-like_3"/>
    <property type="match status" value="1"/>
</dbReference>
<proteinExistence type="inferred from homology"/>
<comment type="caution">
    <text evidence="9">The sequence shown here is derived from an EMBL/GenBank/DDBJ whole genome shotgun (WGS) entry which is preliminary data.</text>
</comment>
<evidence type="ECO:0000256" key="5">
    <source>
        <dbReference type="ARBA" id="ARBA00023237"/>
    </source>
</evidence>
<reference evidence="9 10" key="1">
    <citation type="journal article" date="2013" name="Genome Announc.">
        <title>Draft Genome Sequence of Arcticibacter svalbardensis Strain MN12-7T, a Member of the Family Sphingobacteriaceae Isolated from an Arctic Soil Sample.</title>
        <authorList>
            <person name="Shivaji S."/>
            <person name="Ara S."/>
            <person name="Prasad S."/>
            <person name="Manasa B.P."/>
            <person name="Begum Z."/>
            <person name="Singh A."/>
            <person name="Kumar Pinnaka A."/>
        </authorList>
    </citation>
    <scope>NUCLEOTIDE SEQUENCE [LARGE SCALE GENOMIC DNA]</scope>
    <source>
        <strain evidence="9 10">MN12-7</strain>
    </source>
</reference>
<dbReference type="RefSeq" id="WP_016195879.1">
    <property type="nucleotide sequence ID" value="NZ_AQPN01000096.1"/>
</dbReference>
<keyword evidence="4" id="KW-0472">Membrane</keyword>
<evidence type="ECO:0000313" key="10">
    <source>
        <dbReference type="Proteomes" id="UP000014174"/>
    </source>
</evidence>
<feature type="domain" description="RagB/SusD" evidence="7">
    <location>
        <begin position="354"/>
        <end position="417"/>
    </location>
</feature>
<dbReference type="OrthoDB" id="5694214at2"/>
<comment type="similarity">
    <text evidence="2">Belongs to the SusD family.</text>
</comment>
<evidence type="ECO:0000256" key="2">
    <source>
        <dbReference type="ARBA" id="ARBA00006275"/>
    </source>
</evidence>
<dbReference type="EMBL" id="AQPN01000096">
    <property type="protein sequence ID" value="EOR94153.1"/>
    <property type="molecule type" value="Genomic_DNA"/>
</dbReference>
<dbReference type="STRING" id="1150600.ADIARSV_2648"/>
<dbReference type="GO" id="GO:0009279">
    <property type="term" value="C:cell outer membrane"/>
    <property type="evidence" value="ECO:0007669"/>
    <property type="project" value="UniProtKB-SubCell"/>
</dbReference>
<dbReference type="eggNOG" id="COG0702">
    <property type="taxonomic scope" value="Bacteria"/>
</dbReference>
<dbReference type="Pfam" id="PF07980">
    <property type="entry name" value="SusD_RagB"/>
    <property type="match status" value="2"/>
</dbReference>
<sequence length="658" mass="71956">MKNILKITILIFALFGMSACNDVLNTKPSDFVSPEDYYNNEGELNTALSGVYRMLATGPIYGSYQFTLNSISDEFFYVNRTTGPQVLTIDASTAFISQFWTACYQGIERSNLLLENINKPVMNEDKRKIIKGEALFLRAYFHFLLVDHFGEVPLRLSTTKSPLNTSIIRSSISDVYTQIVKDMKEAETLVAPISAYTYNGHVTKTAVQGILAKVFLTMAGSPLNDATKYADARDYALLVINSGLHTLNPSYQQIFINHSKNIYDTKECIWEIEFSGNNTGIVQSAGKLGIVNGILSLSIDYPGFSYGEINTTKRLYDFYTPGDLRRDWSISNVRYSAASGDRVAVEKPVTSSTIYDRQIGKWRRKYEPEPRNQNFNSTNFPVLRYADVLLMYAEAEYYTNGPDGAYDAINQVRRRAFGFDPNTPITSTSVVDKITLSGTGNTGYLSSVGELPVTFSGGNGLDASGIALVGTNGKVSSITLQYGGKGYTSIPTVIIGNAWASNTTYTTGTQVYNGNNLYTITVAGRSTSTAPTNTSGSTTQATTGAVFTYAGARAQGTATIATSVIDLANLGPGDFIKALKEERARELAFEGARAHDLKRWGDYVTNMQSLNTEISANAPTAYKYAAATGANVTSRNVFFPIPANELSINNLAKQNLGW</sequence>
<evidence type="ECO:0008006" key="11">
    <source>
        <dbReference type="Google" id="ProtNLM"/>
    </source>
</evidence>
<dbReference type="Gene3D" id="1.25.40.390">
    <property type="match status" value="2"/>
</dbReference>
<dbReference type="SUPFAM" id="SSF48452">
    <property type="entry name" value="TPR-like"/>
    <property type="match status" value="1"/>
</dbReference>
<evidence type="ECO:0000259" key="7">
    <source>
        <dbReference type="Pfam" id="PF07980"/>
    </source>
</evidence>
<feature type="domain" description="SusD-like N-terminal" evidence="8">
    <location>
        <begin position="85"/>
        <end position="216"/>
    </location>
</feature>
<evidence type="ECO:0000259" key="8">
    <source>
        <dbReference type="Pfam" id="PF14322"/>
    </source>
</evidence>
<accession>R9GR48</accession>
<name>R9GR48_9SPHI</name>
<dbReference type="PATRIC" id="fig|1150600.3.peg.2621"/>
<evidence type="ECO:0000256" key="1">
    <source>
        <dbReference type="ARBA" id="ARBA00004442"/>
    </source>
</evidence>
<evidence type="ECO:0000256" key="4">
    <source>
        <dbReference type="ARBA" id="ARBA00023136"/>
    </source>
</evidence>
<keyword evidence="5" id="KW-0998">Cell outer membrane</keyword>
<evidence type="ECO:0000256" key="6">
    <source>
        <dbReference type="SAM" id="SignalP"/>
    </source>
</evidence>
<keyword evidence="10" id="KW-1185">Reference proteome</keyword>
<protein>
    <recommendedName>
        <fullName evidence="11">Outer membrane protein</fullName>
    </recommendedName>
</protein>
<keyword evidence="3 6" id="KW-0732">Signal</keyword>
<dbReference type="InterPro" id="IPR033985">
    <property type="entry name" value="SusD-like_N"/>
</dbReference>
<feature type="domain" description="RagB/SusD" evidence="7">
    <location>
        <begin position="574"/>
        <end position="658"/>
    </location>
</feature>
<dbReference type="InterPro" id="IPR012944">
    <property type="entry name" value="SusD_RagB_dom"/>
</dbReference>
<dbReference type="InterPro" id="IPR011990">
    <property type="entry name" value="TPR-like_helical_dom_sf"/>
</dbReference>
<feature type="signal peptide" evidence="6">
    <location>
        <begin position="1"/>
        <end position="21"/>
    </location>
</feature>